<dbReference type="InterPro" id="IPR036390">
    <property type="entry name" value="WH_DNA-bd_sf"/>
</dbReference>
<accession>A0A926NFV4</accession>
<keyword evidence="2" id="KW-0238">DNA-binding</keyword>
<dbReference type="Pfam" id="PF07729">
    <property type="entry name" value="FCD"/>
    <property type="match status" value="1"/>
</dbReference>
<dbReference type="Gene3D" id="1.10.10.10">
    <property type="entry name" value="Winged helix-like DNA-binding domain superfamily/Winged helix DNA-binding domain"/>
    <property type="match status" value="1"/>
</dbReference>
<dbReference type="InterPro" id="IPR000524">
    <property type="entry name" value="Tscrpt_reg_HTH_GntR"/>
</dbReference>
<dbReference type="PANTHER" id="PTHR43537">
    <property type="entry name" value="TRANSCRIPTIONAL REGULATOR, GNTR FAMILY"/>
    <property type="match status" value="1"/>
</dbReference>
<proteinExistence type="predicted"/>
<sequence>MKYKQVRPRKIYEEVAETILEMIKKGEIKPGEKLDSVEQLAENFNVGRSAIREALSALRAMGMIDIKQGEGTYVKEFDPDVFSLPLSSAALMNKQDISYLLEVRRILETGAARAAAEKRTEADLEDMQIALGQMKEAVGNEELGEQADLLFHIGIAAASHNPILVNLMNHVSGMLIESMRETRRILLYSKRKNTDRLYDEHVEIFEAIQSGDSDTAEKRMLQHLENVEKVLTKYFLEKDSSI</sequence>
<evidence type="ECO:0000256" key="1">
    <source>
        <dbReference type="ARBA" id="ARBA00023015"/>
    </source>
</evidence>
<dbReference type="EMBL" id="JACXAI010000009">
    <property type="protein sequence ID" value="MBD1380350.1"/>
    <property type="molecule type" value="Genomic_DNA"/>
</dbReference>
<dbReference type="Gene3D" id="1.20.120.530">
    <property type="entry name" value="GntR ligand-binding domain-like"/>
    <property type="match status" value="1"/>
</dbReference>
<dbReference type="SMART" id="SM00895">
    <property type="entry name" value="FCD"/>
    <property type="match status" value="1"/>
</dbReference>
<dbReference type="AlphaFoldDB" id="A0A926NFV4"/>
<keyword evidence="6" id="KW-1185">Reference proteome</keyword>
<dbReference type="InterPro" id="IPR036388">
    <property type="entry name" value="WH-like_DNA-bd_sf"/>
</dbReference>
<evidence type="ECO:0000259" key="4">
    <source>
        <dbReference type="PROSITE" id="PS50949"/>
    </source>
</evidence>
<evidence type="ECO:0000313" key="5">
    <source>
        <dbReference type="EMBL" id="MBD1380350.1"/>
    </source>
</evidence>
<dbReference type="PROSITE" id="PS50949">
    <property type="entry name" value="HTH_GNTR"/>
    <property type="match status" value="1"/>
</dbReference>
<reference evidence="5" key="1">
    <citation type="submission" date="2020-09" db="EMBL/GenBank/DDBJ databases">
        <title>A novel bacterium of genus Bacillus, isolated from South China Sea.</title>
        <authorList>
            <person name="Huang H."/>
            <person name="Mo K."/>
            <person name="Hu Y."/>
        </authorList>
    </citation>
    <scope>NUCLEOTIDE SEQUENCE</scope>
    <source>
        <strain evidence="5">IB182487</strain>
    </source>
</reference>
<gene>
    <name evidence="5" type="ORF">IC621_08915</name>
</gene>
<dbReference type="SUPFAM" id="SSF46785">
    <property type="entry name" value="Winged helix' DNA-binding domain"/>
    <property type="match status" value="1"/>
</dbReference>
<evidence type="ECO:0000256" key="2">
    <source>
        <dbReference type="ARBA" id="ARBA00023125"/>
    </source>
</evidence>
<dbReference type="GO" id="GO:0003677">
    <property type="term" value="F:DNA binding"/>
    <property type="evidence" value="ECO:0007669"/>
    <property type="project" value="UniProtKB-KW"/>
</dbReference>
<comment type="caution">
    <text evidence="5">The sequence shown here is derived from an EMBL/GenBank/DDBJ whole genome shotgun (WGS) entry which is preliminary data.</text>
</comment>
<dbReference type="GO" id="GO:0003700">
    <property type="term" value="F:DNA-binding transcription factor activity"/>
    <property type="evidence" value="ECO:0007669"/>
    <property type="project" value="InterPro"/>
</dbReference>
<feature type="domain" description="HTH gntR-type" evidence="4">
    <location>
        <begin position="9"/>
        <end position="77"/>
    </location>
</feature>
<keyword evidence="3" id="KW-0804">Transcription</keyword>
<evidence type="ECO:0000256" key="3">
    <source>
        <dbReference type="ARBA" id="ARBA00023163"/>
    </source>
</evidence>
<dbReference type="CDD" id="cd07377">
    <property type="entry name" value="WHTH_GntR"/>
    <property type="match status" value="1"/>
</dbReference>
<dbReference type="SUPFAM" id="SSF48008">
    <property type="entry name" value="GntR ligand-binding domain-like"/>
    <property type="match status" value="1"/>
</dbReference>
<evidence type="ECO:0000313" key="6">
    <source>
        <dbReference type="Proteomes" id="UP000626844"/>
    </source>
</evidence>
<dbReference type="InterPro" id="IPR011711">
    <property type="entry name" value="GntR_C"/>
</dbReference>
<name>A0A926NFV4_9BACI</name>
<dbReference type="PANTHER" id="PTHR43537:SF5">
    <property type="entry name" value="UXU OPERON TRANSCRIPTIONAL REGULATOR"/>
    <property type="match status" value="1"/>
</dbReference>
<dbReference type="RefSeq" id="WP_191157894.1">
    <property type="nucleotide sequence ID" value="NZ_JACXAI010000009.1"/>
</dbReference>
<organism evidence="5 6">
    <name type="scientific">Metabacillus arenae</name>
    <dbReference type="NCBI Taxonomy" id="2771434"/>
    <lineage>
        <taxon>Bacteria</taxon>
        <taxon>Bacillati</taxon>
        <taxon>Bacillota</taxon>
        <taxon>Bacilli</taxon>
        <taxon>Bacillales</taxon>
        <taxon>Bacillaceae</taxon>
        <taxon>Metabacillus</taxon>
    </lineage>
</organism>
<protein>
    <submittedName>
        <fullName evidence="5">FadR family transcriptional regulator</fullName>
    </submittedName>
</protein>
<keyword evidence="1" id="KW-0805">Transcription regulation</keyword>
<dbReference type="Proteomes" id="UP000626844">
    <property type="component" value="Unassembled WGS sequence"/>
</dbReference>
<dbReference type="Pfam" id="PF00392">
    <property type="entry name" value="GntR"/>
    <property type="match status" value="1"/>
</dbReference>
<dbReference type="InterPro" id="IPR008920">
    <property type="entry name" value="TF_FadR/GntR_C"/>
</dbReference>
<dbReference type="PRINTS" id="PR00035">
    <property type="entry name" value="HTHGNTR"/>
</dbReference>
<dbReference type="SMART" id="SM00345">
    <property type="entry name" value="HTH_GNTR"/>
    <property type="match status" value="1"/>
</dbReference>